<reference evidence="2" key="1">
    <citation type="submission" date="2016-10" db="EMBL/GenBank/DDBJ databases">
        <authorList>
            <person name="Varghese N."/>
            <person name="Submissions S."/>
        </authorList>
    </citation>
    <scope>NUCLEOTIDE SEQUENCE [LARGE SCALE GENOMIC DNA]</scope>
    <source>
        <strain evidence="2">XJ109</strain>
    </source>
</reference>
<dbReference type="RefSeq" id="WP_092908197.1">
    <property type="nucleotide sequence ID" value="NZ_FOUZ01000007.1"/>
</dbReference>
<dbReference type="AlphaFoldDB" id="A0A1I4WSL8"/>
<name>A0A1I4WSL8_9FLAO</name>
<protein>
    <submittedName>
        <fullName evidence="1">Uncharacterized protein</fullName>
    </submittedName>
</protein>
<evidence type="ECO:0000313" key="2">
    <source>
        <dbReference type="Proteomes" id="UP000199149"/>
    </source>
</evidence>
<dbReference type="Proteomes" id="UP000199149">
    <property type="component" value="Unassembled WGS sequence"/>
</dbReference>
<dbReference type="STRING" id="684065.SAMN05421738_107145"/>
<sequence length="279" mass="33422">MKKKIFFNRHQHFVIPTYKLFPHLIEENIKLTYEDDKLISYFNDSKNIFEKYYYDEEDRLITVIKTESYYPISETSQTDFIYFSNKVIRTKKLIESSNANDSIQNNNESNGKLNTLLETDTCDINDFNYLENKNIYFHNEIDYNTLEFQHDELIISEDNNNIYTEVLEEIITGKIVKSKKKYKKFNDKIPMLIELDLSINKNENYDSDNDFIDDSSPDFFIGMNKFGYDTNCNLNYLENSKEIAIITHSNENNIKHEICNVINKKNFKITPWFEIWQYD</sequence>
<evidence type="ECO:0000313" key="1">
    <source>
        <dbReference type="EMBL" id="SFN16292.1"/>
    </source>
</evidence>
<gene>
    <name evidence="1" type="ORF">SAMN05421738_107145</name>
</gene>
<organism evidence="1 2">
    <name type="scientific">Algoriella xinjiangensis</name>
    <dbReference type="NCBI Taxonomy" id="684065"/>
    <lineage>
        <taxon>Bacteria</taxon>
        <taxon>Pseudomonadati</taxon>
        <taxon>Bacteroidota</taxon>
        <taxon>Flavobacteriia</taxon>
        <taxon>Flavobacteriales</taxon>
        <taxon>Weeksellaceae</taxon>
        <taxon>Algoriella</taxon>
    </lineage>
</organism>
<proteinExistence type="predicted"/>
<keyword evidence="2" id="KW-1185">Reference proteome</keyword>
<accession>A0A1I4WSL8</accession>
<dbReference type="EMBL" id="FOUZ01000007">
    <property type="protein sequence ID" value="SFN16292.1"/>
    <property type="molecule type" value="Genomic_DNA"/>
</dbReference>